<name>A0A4V6PEB6_9ACTN</name>
<feature type="domain" description="Aminoglycoside phosphotransferase" evidence="1">
    <location>
        <begin position="1"/>
        <end position="59"/>
    </location>
</feature>
<dbReference type="Proteomes" id="UP000295578">
    <property type="component" value="Unassembled WGS sequence"/>
</dbReference>
<accession>A0A4V6PEB6</accession>
<dbReference type="AlphaFoldDB" id="A0A4V6PEB6"/>
<keyword evidence="3" id="KW-1185">Reference proteome</keyword>
<evidence type="ECO:0000259" key="1">
    <source>
        <dbReference type="Pfam" id="PF01636"/>
    </source>
</evidence>
<evidence type="ECO:0000313" key="2">
    <source>
        <dbReference type="EMBL" id="TDD63607.1"/>
    </source>
</evidence>
<protein>
    <submittedName>
        <fullName evidence="2">Aminoglycoside phosphotransferase family protein</fullName>
    </submittedName>
</protein>
<dbReference type="Pfam" id="PF01636">
    <property type="entry name" value="APH"/>
    <property type="match status" value="1"/>
</dbReference>
<gene>
    <name evidence="2" type="ORF">E1293_42855</name>
</gene>
<dbReference type="EMBL" id="SMKY01000404">
    <property type="protein sequence ID" value="TDD63607.1"/>
    <property type="molecule type" value="Genomic_DNA"/>
</dbReference>
<dbReference type="InterPro" id="IPR002575">
    <property type="entry name" value="Aminoglycoside_PTrfase"/>
</dbReference>
<reference evidence="2 3" key="1">
    <citation type="submission" date="2019-03" db="EMBL/GenBank/DDBJ databases">
        <title>Draft genome sequences of novel Actinobacteria.</title>
        <authorList>
            <person name="Sahin N."/>
            <person name="Ay H."/>
            <person name="Saygin H."/>
        </authorList>
    </citation>
    <scope>NUCLEOTIDE SEQUENCE [LARGE SCALE GENOMIC DNA]</scope>
    <source>
        <strain evidence="2 3">DSM 45941</strain>
    </source>
</reference>
<proteinExistence type="predicted"/>
<sequence length="107" mass="12237">FIHRDYHADNTLWSYGRLTGVVDWSDASSGPIAVDIARMRRGLALRYGTPVADRFLSSFDQVSGGHRHDPYWDVRSLLDLLPEDDRPIDEAQVPLYEDYLNKLLADC</sequence>
<keyword evidence="2" id="KW-0808">Transferase</keyword>
<feature type="non-terminal residue" evidence="2">
    <location>
        <position position="1"/>
    </location>
</feature>
<dbReference type="GO" id="GO:0016740">
    <property type="term" value="F:transferase activity"/>
    <property type="evidence" value="ECO:0007669"/>
    <property type="project" value="UniProtKB-KW"/>
</dbReference>
<dbReference type="SUPFAM" id="SSF56112">
    <property type="entry name" value="Protein kinase-like (PK-like)"/>
    <property type="match status" value="1"/>
</dbReference>
<dbReference type="InterPro" id="IPR011009">
    <property type="entry name" value="Kinase-like_dom_sf"/>
</dbReference>
<comment type="caution">
    <text evidence="2">The sequence shown here is derived from an EMBL/GenBank/DDBJ whole genome shotgun (WGS) entry which is preliminary data.</text>
</comment>
<dbReference type="Gene3D" id="3.90.1200.10">
    <property type="match status" value="1"/>
</dbReference>
<dbReference type="RefSeq" id="WP_165978671.1">
    <property type="nucleotide sequence ID" value="NZ_SMKY01000404.1"/>
</dbReference>
<evidence type="ECO:0000313" key="3">
    <source>
        <dbReference type="Proteomes" id="UP000295578"/>
    </source>
</evidence>
<organism evidence="2 3">
    <name type="scientific">Actinomadura darangshiensis</name>
    <dbReference type="NCBI Taxonomy" id="705336"/>
    <lineage>
        <taxon>Bacteria</taxon>
        <taxon>Bacillati</taxon>
        <taxon>Actinomycetota</taxon>
        <taxon>Actinomycetes</taxon>
        <taxon>Streptosporangiales</taxon>
        <taxon>Thermomonosporaceae</taxon>
        <taxon>Actinomadura</taxon>
    </lineage>
</organism>